<proteinExistence type="predicted"/>
<evidence type="ECO:0000313" key="1">
    <source>
        <dbReference type="EMBL" id="KAI3804955.1"/>
    </source>
</evidence>
<reference evidence="2" key="1">
    <citation type="journal article" date="2022" name="Mol. Ecol. Resour.">
        <title>The genomes of chicory, endive, great burdock and yacon provide insights into Asteraceae palaeo-polyploidization history and plant inulin production.</title>
        <authorList>
            <person name="Fan W."/>
            <person name="Wang S."/>
            <person name="Wang H."/>
            <person name="Wang A."/>
            <person name="Jiang F."/>
            <person name="Liu H."/>
            <person name="Zhao H."/>
            <person name="Xu D."/>
            <person name="Zhang Y."/>
        </authorList>
    </citation>
    <scope>NUCLEOTIDE SEQUENCE [LARGE SCALE GENOMIC DNA]</scope>
    <source>
        <strain evidence="2">cv. Yunnan</strain>
    </source>
</reference>
<dbReference type="Proteomes" id="UP001056120">
    <property type="component" value="Linkage Group LG09"/>
</dbReference>
<sequence>MTHGPWQLMVAWTFISQSYIYPFNHSNSIYHHKHYHSSSQNRLLQPPMSTSSHHHPTAPGGAAVEVQPPPRPLPNFLASVKLKHGKLGYHYLMSHLLTLCLLPLIAVAALHLSRLNVHDIEKLYSQIECNLIVVMALSGAAVIGSTAYLMTRPRPVYLVDYSCYRPPDNLKVKFDVFMERSRLHGRFNDSALEFQKKILERSGLGEETYLPEALHSIPPRPSMAAARKEAEDVMFGALENLFKSTKINPTDIGVLVMNCSLFNPTPSLSSVIVNKYKLRGNIKTFNLGGMGCSAGVIAVDLAKDMLQVHRNTYAVVVSMENITQNWYFGNKKSMLIPNCLFRVGGAAVLLSNRTADKHRAKYKLLHTVRTHCGADDTAFNCVYQEQDESGRVGVSLSKDLMAIAGGALKANITTLGPLVLPISEQVLFFASLIARKVMDSKMKPYIPDFKLAFDHFCIHAGGRAVIDELEKNLQLSDEHVEPSRMTLYRFGNTSSSSIWYELAYTEAKGRMKKGNRVWQIAFGSGFKCNSAVWEAVRTVKPSESNPWADKFPVEISI</sequence>
<keyword evidence="2" id="KW-1185">Reference proteome</keyword>
<reference evidence="1 2" key="2">
    <citation type="journal article" date="2022" name="Mol. Ecol. Resour.">
        <title>The genomes of chicory, endive, great burdock and yacon provide insights into Asteraceae paleo-polyploidization history and plant inulin production.</title>
        <authorList>
            <person name="Fan W."/>
            <person name="Wang S."/>
            <person name="Wang H."/>
            <person name="Wang A."/>
            <person name="Jiang F."/>
            <person name="Liu H."/>
            <person name="Zhao H."/>
            <person name="Xu D."/>
            <person name="Zhang Y."/>
        </authorList>
    </citation>
    <scope>NUCLEOTIDE SEQUENCE [LARGE SCALE GENOMIC DNA]</scope>
    <source>
        <strain evidence="2">cv. Yunnan</strain>
        <tissue evidence="1">Leaves</tissue>
    </source>
</reference>
<dbReference type="EMBL" id="CM042026">
    <property type="protein sequence ID" value="KAI3804955.1"/>
    <property type="molecule type" value="Genomic_DNA"/>
</dbReference>
<evidence type="ECO:0000313" key="2">
    <source>
        <dbReference type="Proteomes" id="UP001056120"/>
    </source>
</evidence>
<protein>
    <submittedName>
        <fullName evidence="1">Uncharacterized protein</fullName>
    </submittedName>
</protein>
<name>A0ACB9IBR1_9ASTR</name>
<accession>A0ACB9IBR1</accession>
<comment type="caution">
    <text evidence="1">The sequence shown here is derived from an EMBL/GenBank/DDBJ whole genome shotgun (WGS) entry which is preliminary data.</text>
</comment>
<organism evidence="1 2">
    <name type="scientific">Smallanthus sonchifolius</name>
    <dbReference type="NCBI Taxonomy" id="185202"/>
    <lineage>
        <taxon>Eukaryota</taxon>
        <taxon>Viridiplantae</taxon>
        <taxon>Streptophyta</taxon>
        <taxon>Embryophyta</taxon>
        <taxon>Tracheophyta</taxon>
        <taxon>Spermatophyta</taxon>
        <taxon>Magnoliopsida</taxon>
        <taxon>eudicotyledons</taxon>
        <taxon>Gunneridae</taxon>
        <taxon>Pentapetalae</taxon>
        <taxon>asterids</taxon>
        <taxon>campanulids</taxon>
        <taxon>Asterales</taxon>
        <taxon>Asteraceae</taxon>
        <taxon>Asteroideae</taxon>
        <taxon>Heliantheae alliance</taxon>
        <taxon>Millerieae</taxon>
        <taxon>Smallanthus</taxon>
    </lineage>
</organism>
<gene>
    <name evidence="1" type="ORF">L1987_26873</name>
</gene>